<protein>
    <submittedName>
        <fullName evidence="1">Uncharacterized protein</fullName>
    </submittedName>
</protein>
<reference evidence="1 2" key="1">
    <citation type="journal article" date="2016" name="Sci. Rep.">
        <title>Metabolic traits of an uncultured archaeal lineage -MSBL1- from brine pools of the Red Sea.</title>
        <authorList>
            <person name="Mwirichia R."/>
            <person name="Alam I."/>
            <person name="Rashid M."/>
            <person name="Vinu M."/>
            <person name="Ba-Alawi W."/>
            <person name="Anthony Kamau A."/>
            <person name="Kamanda Ngugi D."/>
            <person name="Goker M."/>
            <person name="Klenk H.P."/>
            <person name="Bajic V."/>
            <person name="Stingl U."/>
        </authorList>
    </citation>
    <scope>NUCLEOTIDE SEQUENCE [LARGE SCALE GENOMIC DNA]</scope>
    <source>
        <strain evidence="1">SCGC-AAA259E19</strain>
    </source>
</reference>
<keyword evidence="2" id="KW-1185">Reference proteome</keyword>
<name>A0A133ULZ1_9EURY</name>
<evidence type="ECO:0000313" key="2">
    <source>
        <dbReference type="Proteomes" id="UP000070284"/>
    </source>
</evidence>
<proteinExistence type="predicted"/>
<gene>
    <name evidence="1" type="ORF">AKJ65_02370</name>
</gene>
<dbReference type="EMBL" id="LHXO01000023">
    <property type="protein sequence ID" value="KXA95177.1"/>
    <property type="molecule type" value="Genomic_DNA"/>
</dbReference>
<accession>A0A133ULZ1</accession>
<evidence type="ECO:0000313" key="1">
    <source>
        <dbReference type="EMBL" id="KXA95177.1"/>
    </source>
</evidence>
<organism evidence="1 2">
    <name type="scientific">candidate division MSBL1 archaeon SCGC-AAA259E19</name>
    <dbReference type="NCBI Taxonomy" id="1698264"/>
    <lineage>
        <taxon>Archaea</taxon>
        <taxon>Methanobacteriati</taxon>
        <taxon>Methanobacteriota</taxon>
        <taxon>candidate division MSBL1</taxon>
    </lineage>
</organism>
<sequence>MDLPWVDEEEKVATKGKQRRIKLLEDQLDDETTSWGASIKVSPVHSLPILCQCFSIWKGF</sequence>
<dbReference type="Proteomes" id="UP000070284">
    <property type="component" value="Unassembled WGS sequence"/>
</dbReference>
<comment type="caution">
    <text evidence="1">The sequence shown here is derived from an EMBL/GenBank/DDBJ whole genome shotgun (WGS) entry which is preliminary data.</text>
</comment>
<dbReference type="AlphaFoldDB" id="A0A133ULZ1"/>